<proteinExistence type="predicted"/>
<name>A0A328UD58_9BACL</name>
<dbReference type="AlphaFoldDB" id="A0A328UD58"/>
<accession>A0A328UD58</accession>
<dbReference type="Proteomes" id="UP000249260">
    <property type="component" value="Unassembled WGS sequence"/>
</dbReference>
<dbReference type="Gene3D" id="3.30.530.20">
    <property type="match status" value="1"/>
</dbReference>
<dbReference type="SUPFAM" id="SSF55961">
    <property type="entry name" value="Bet v1-like"/>
    <property type="match status" value="1"/>
</dbReference>
<keyword evidence="1" id="KW-0131">Cell cycle</keyword>
<sequence>MVTVETEIWIEAPIEACFDLARNIDVHTRTVWRHTKEKAVAGTTNGLIEGGETVTFEATHFLIRQRLTSRISEFRAPFYFVDEMQRGAFKSLRHEHHFEAVQGKTLMSDKLTFSAPLGWLGLIVERAVLKRYMKRFLEHRNEQLRLLAEEGGGRYEGGR</sequence>
<gene>
    <name evidence="1" type="ORF">DL346_05920</name>
</gene>
<keyword evidence="1" id="KW-0132">Cell division</keyword>
<reference evidence="1 2" key="1">
    <citation type="submission" date="2018-06" db="EMBL/GenBank/DDBJ databases">
        <title>Paenibacillus montanisoli sp. nov., isolated from mountain area soil.</title>
        <authorList>
            <person name="Wu M."/>
        </authorList>
    </citation>
    <scope>NUCLEOTIDE SEQUENCE [LARGE SCALE GENOMIC DNA]</scope>
    <source>
        <strain evidence="1 2">RA17</strain>
    </source>
</reference>
<dbReference type="CDD" id="cd07820">
    <property type="entry name" value="SRPBCC_3"/>
    <property type="match status" value="1"/>
</dbReference>
<dbReference type="RefSeq" id="WP_112881110.1">
    <property type="nucleotide sequence ID" value="NZ_QLUW01000001.1"/>
</dbReference>
<evidence type="ECO:0000313" key="1">
    <source>
        <dbReference type="EMBL" id="RAP77986.1"/>
    </source>
</evidence>
<dbReference type="GO" id="GO:0051301">
    <property type="term" value="P:cell division"/>
    <property type="evidence" value="ECO:0007669"/>
    <property type="project" value="UniProtKB-KW"/>
</dbReference>
<dbReference type="OrthoDB" id="9801773at2"/>
<protein>
    <submittedName>
        <fullName evidence="1">Cell division protein</fullName>
    </submittedName>
</protein>
<comment type="caution">
    <text evidence="1">The sequence shown here is derived from an EMBL/GenBank/DDBJ whole genome shotgun (WGS) entry which is preliminary data.</text>
</comment>
<evidence type="ECO:0000313" key="2">
    <source>
        <dbReference type="Proteomes" id="UP000249260"/>
    </source>
</evidence>
<keyword evidence="2" id="KW-1185">Reference proteome</keyword>
<dbReference type="InterPro" id="IPR023393">
    <property type="entry name" value="START-like_dom_sf"/>
</dbReference>
<organism evidence="1 2">
    <name type="scientific">Paenibacillus montanisoli</name>
    <dbReference type="NCBI Taxonomy" id="2081970"/>
    <lineage>
        <taxon>Bacteria</taxon>
        <taxon>Bacillati</taxon>
        <taxon>Bacillota</taxon>
        <taxon>Bacilli</taxon>
        <taxon>Bacillales</taxon>
        <taxon>Paenibacillaceae</taxon>
        <taxon>Paenibacillus</taxon>
    </lineage>
</organism>
<dbReference type="EMBL" id="QLUW01000001">
    <property type="protein sequence ID" value="RAP77986.1"/>
    <property type="molecule type" value="Genomic_DNA"/>
</dbReference>